<dbReference type="AlphaFoldDB" id="A0A221VXX9"/>
<dbReference type="Proteomes" id="UP000204221">
    <property type="component" value="Chromosome"/>
</dbReference>
<organism evidence="1 2">
    <name type="scientific">Actinoalloteichus hoggarensis</name>
    <dbReference type="NCBI Taxonomy" id="1470176"/>
    <lineage>
        <taxon>Bacteria</taxon>
        <taxon>Bacillati</taxon>
        <taxon>Actinomycetota</taxon>
        <taxon>Actinomycetes</taxon>
        <taxon>Pseudonocardiales</taxon>
        <taxon>Pseudonocardiaceae</taxon>
        <taxon>Actinoalloteichus</taxon>
    </lineage>
</organism>
<evidence type="ECO:0000313" key="1">
    <source>
        <dbReference type="EMBL" id="ASO18409.1"/>
    </source>
</evidence>
<accession>A0A221VXX9</accession>
<keyword evidence="2" id="KW-1185">Reference proteome</keyword>
<protein>
    <submittedName>
        <fullName evidence="1">Uncharacterized protein</fullName>
    </submittedName>
</protein>
<dbReference type="KEGG" id="ahg:AHOG_03765"/>
<proteinExistence type="predicted"/>
<name>A0A221VXX9_9PSEU</name>
<dbReference type="RefSeq" id="WP_093940114.1">
    <property type="nucleotide sequence ID" value="NZ_JACHJM010000004.1"/>
</dbReference>
<gene>
    <name evidence="1" type="ORF">AHOG_03765</name>
</gene>
<evidence type="ECO:0000313" key="2">
    <source>
        <dbReference type="Proteomes" id="UP000204221"/>
    </source>
</evidence>
<sequence length="75" mass="8316">MTGPEWFVRSVRQHDTHHGTVQRCGDVVVLRPACGGASFAALNRRPIHECYYDEQRCPGCLAASRKPRLVLVAAP</sequence>
<reference evidence="1 2" key="1">
    <citation type="submission" date="2017-07" db="EMBL/GenBank/DDBJ databases">
        <title>Complete genome sequence of Actinoalloteichus hoggarensis DSM 45943, type strain of Actinoalloteichus hoggarensis.</title>
        <authorList>
            <person name="Ruckert C."/>
            <person name="Nouioui I."/>
            <person name="Willmese J."/>
            <person name="van Wezel G."/>
            <person name="Klenk H.-P."/>
            <person name="Kalinowski J."/>
            <person name="Zotchev S.B."/>
        </authorList>
    </citation>
    <scope>NUCLEOTIDE SEQUENCE [LARGE SCALE GENOMIC DNA]</scope>
    <source>
        <strain evidence="1 2">DSM 45943</strain>
    </source>
</reference>
<dbReference type="EMBL" id="CP022521">
    <property type="protein sequence ID" value="ASO18409.1"/>
    <property type="molecule type" value="Genomic_DNA"/>
</dbReference>